<keyword evidence="4" id="KW-1185">Reference proteome</keyword>
<reference evidence="3 4" key="1">
    <citation type="submission" date="2019-09" db="EMBL/GenBank/DDBJ databases">
        <authorList>
            <person name="Silva M."/>
            <person name="Pereira G."/>
            <person name="Lopes-Da-Costa L."/>
            <person name="Silva E."/>
        </authorList>
    </citation>
    <scope>NUCLEOTIDE SEQUENCE [LARGE SCALE GENOMIC DNA]</scope>
    <source>
        <strain evidence="3 4">FMV-PI01</strain>
    </source>
</reference>
<name>A0A6L5WHR6_9BACT</name>
<dbReference type="AlphaFoldDB" id="A0A6L5WHR6"/>
<dbReference type="PRINTS" id="PR01438">
    <property type="entry name" value="UNVRSLSTRESS"/>
</dbReference>
<reference evidence="3 4" key="2">
    <citation type="submission" date="2020-03" db="EMBL/GenBank/DDBJ databases">
        <title>Campylobacter portucalensis sp. nov., a new species of Campylobacter isolated from the reproductive tract of bulls.</title>
        <authorList>
            <person name="Silva M.F."/>
            <person name="Pereira G."/>
            <person name="Carneiro C."/>
            <person name="Hemphill A."/>
            <person name="Mateus L."/>
            <person name="Lopes-Da-Costa L."/>
            <person name="Silva E."/>
        </authorList>
    </citation>
    <scope>NUCLEOTIDE SEQUENCE [LARGE SCALE GENOMIC DNA]</scope>
    <source>
        <strain evidence="3 4">FMV-PI01</strain>
    </source>
</reference>
<dbReference type="PANTHER" id="PTHR46268">
    <property type="entry name" value="STRESS RESPONSE PROTEIN NHAX"/>
    <property type="match status" value="1"/>
</dbReference>
<comment type="similarity">
    <text evidence="1">Belongs to the universal stress protein A family.</text>
</comment>
<dbReference type="EMBL" id="VWSJ01000019">
    <property type="protein sequence ID" value="MSN96584.1"/>
    <property type="molecule type" value="Genomic_DNA"/>
</dbReference>
<protein>
    <submittedName>
        <fullName evidence="3">Universal stress protein</fullName>
    </submittedName>
</protein>
<dbReference type="Gene3D" id="3.40.50.12370">
    <property type="match status" value="1"/>
</dbReference>
<evidence type="ECO:0000313" key="4">
    <source>
        <dbReference type="Proteomes" id="UP000476338"/>
    </source>
</evidence>
<dbReference type="Proteomes" id="UP000476338">
    <property type="component" value="Unassembled WGS sequence"/>
</dbReference>
<dbReference type="CDD" id="cd00293">
    <property type="entry name" value="USP-like"/>
    <property type="match status" value="1"/>
</dbReference>
<sequence length="275" mass="30530">MKSIVICVDHNPLNESVCKYGLNMAKNLGLKVTFLHVINTPLTAPHFLGLAAGGLVVSESSAVVYELENTKPDDEDVKNAEIILKDCLKFADEFEVEATTDLKCGDIVNILINYENAYAFIVTTKEESQEVQNNITALIRETKTPILFVNKEFSQINSVLIAFDGGNSAVNALNFLKDNEIFGQNLEYHVINVNKDCKKSEDILNQAREILHKKNAKFISLNGEVADELINYRRSNNLDLYIMGGFSKGIFATLFFGSTSKNVVQNALVPVFIVT</sequence>
<evidence type="ECO:0000313" key="3">
    <source>
        <dbReference type="EMBL" id="MSN96584.1"/>
    </source>
</evidence>
<dbReference type="Pfam" id="PF00582">
    <property type="entry name" value="Usp"/>
    <property type="match status" value="1"/>
</dbReference>
<gene>
    <name evidence="3" type="ORF">F1B92_05295</name>
</gene>
<feature type="domain" description="UspA" evidence="2">
    <location>
        <begin position="205"/>
        <end position="274"/>
    </location>
</feature>
<dbReference type="InterPro" id="IPR006016">
    <property type="entry name" value="UspA"/>
</dbReference>
<organism evidence="3 4">
    <name type="scientific">Campylobacter portucalensis</name>
    <dbReference type="NCBI Taxonomy" id="2608384"/>
    <lineage>
        <taxon>Bacteria</taxon>
        <taxon>Pseudomonadati</taxon>
        <taxon>Campylobacterota</taxon>
        <taxon>Epsilonproteobacteria</taxon>
        <taxon>Campylobacterales</taxon>
        <taxon>Campylobacteraceae</taxon>
        <taxon>Campylobacter</taxon>
    </lineage>
</organism>
<dbReference type="InterPro" id="IPR006015">
    <property type="entry name" value="Universal_stress_UspA"/>
</dbReference>
<dbReference type="SUPFAM" id="SSF52402">
    <property type="entry name" value="Adenine nucleotide alpha hydrolases-like"/>
    <property type="match status" value="2"/>
</dbReference>
<comment type="caution">
    <text evidence="3">The sequence shown here is derived from an EMBL/GenBank/DDBJ whole genome shotgun (WGS) entry which is preliminary data.</text>
</comment>
<evidence type="ECO:0000256" key="1">
    <source>
        <dbReference type="ARBA" id="ARBA00008791"/>
    </source>
</evidence>
<evidence type="ECO:0000259" key="2">
    <source>
        <dbReference type="Pfam" id="PF00582"/>
    </source>
</evidence>
<dbReference type="PANTHER" id="PTHR46268:SF6">
    <property type="entry name" value="UNIVERSAL STRESS PROTEIN UP12"/>
    <property type="match status" value="1"/>
</dbReference>
<dbReference type="RefSeq" id="WP_154570851.1">
    <property type="nucleotide sequence ID" value="NZ_VWSJ01000019.1"/>
</dbReference>
<proteinExistence type="inferred from homology"/>
<accession>A0A6L5WHR6</accession>